<gene>
    <name evidence="2" type="ORF">QBC33DRAFT_566137</name>
</gene>
<dbReference type="EMBL" id="MU838998">
    <property type="protein sequence ID" value="KAK1772003.1"/>
    <property type="molecule type" value="Genomic_DNA"/>
</dbReference>
<name>A0AAJ0FR71_9PEZI</name>
<protein>
    <submittedName>
        <fullName evidence="2">Uncharacterized protein</fullName>
    </submittedName>
</protein>
<proteinExistence type="predicted"/>
<organism evidence="2 3">
    <name type="scientific">Phialemonium atrogriseum</name>
    <dbReference type="NCBI Taxonomy" id="1093897"/>
    <lineage>
        <taxon>Eukaryota</taxon>
        <taxon>Fungi</taxon>
        <taxon>Dikarya</taxon>
        <taxon>Ascomycota</taxon>
        <taxon>Pezizomycotina</taxon>
        <taxon>Sordariomycetes</taxon>
        <taxon>Sordariomycetidae</taxon>
        <taxon>Cephalothecales</taxon>
        <taxon>Cephalothecaceae</taxon>
        <taxon>Phialemonium</taxon>
    </lineage>
</organism>
<dbReference type="Proteomes" id="UP001244011">
    <property type="component" value="Unassembled WGS sequence"/>
</dbReference>
<keyword evidence="3" id="KW-1185">Reference proteome</keyword>
<reference evidence="2" key="1">
    <citation type="submission" date="2023-06" db="EMBL/GenBank/DDBJ databases">
        <title>Genome-scale phylogeny and comparative genomics of the fungal order Sordariales.</title>
        <authorList>
            <consortium name="Lawrence Berkeley National Laboratory"/>
            <person name="Hensen N."/>
            <person name="Bonometti L."/>
            <person name="Westerberg I."/>
            <person name="Brannstrom I.O."/>
            <person name="Guillou S."/>
            <person name="Cros-Aarteil S."/>
            <person name="Calhoun S."/>
            <person name="Haridas S."/>
            <person name="Kuo A."/>
            <person name="Mondo S."/>
            <person name="Pangilinan J."/>
            <person name="Riley R."/>
            <person name="Labutti K."/>
            <person name="Andreopoulos B."/>
            <person name="Lipzen A."/>
            <person name="Chen C."/>
            <person name="Yanf M."/>
            <person name="Daum C."/>
            <person name="Ng V."/>
            <person name="Clum A."/>
            <person name="Steindorff A."/>
            <person name="Ohm R."/>
            <person name="Martin F."/>
            <person name="Silar P."/>
            <person name="Natvig D."/>
            <person name="Lalanne C."/>
            <person name="Gautier V."/>
            <person name="Ament-Velasquez S.L."/>
            <person name="Kruys A."/>
            <person name="Hutchinson M.I."/>
            <person name="Powell A.J."/>
            <person name="Barry K."/>
            <person name="Miller A.N."/>
            <person name="Grigoriev I.V."/>
            <person name="Debuchy R."/>
            <person name="Gladieux P."/>
            <person name="Thoren M.H."/>
            <person name="Johannesson H."/>
        </authorList>
    </citation>
    <scope>NUCLEOTIDE SEQUENCE</scope>
    <source>
        <strain evidence="2">8032-3</strain>
    </source>
</reference>
<evidence type="ECO:0000313" key="2">
    <source>
        <dbReference type="EMBL" id="KAK1772003.1"/>
    </source>
</evidence>
<dbReference type="AlphaFoldDB" id="A0AAJ0FR71"/>
<dbReference type="GeneID" id="85313632"/>
<evidence type="ECO:0000256" key="1">
    <source>
        <dbReference type="SAM" id="MobiDB-lite"/>
    </source>
</evidence>
<accession>A0AAJ0FR71</accession>
<comment type="caution">
    <text evidence="2">The sequence shown here is derived from an EMBL/GenBank/DDBJ whole genome shotgun (WGS) entry which is preliminary data.</text>
</comment>
<feature type="region of interest" description="Disordered" evidence="1">
    <location>
        <begin position="1"/>
        <end position="20"/>
    </location>
</feature>
<evidence type="ECO:0000313" key="3">
    <source>
        <dbReference type="Proteomes" id="UP001244011"/>
    </source>
</evidence>
<sequence>MACSSAHGSLVNRNGPGSAATSVAESIVKPATGKTKCFECDGYDCCCIPIPCTVM</sequence>
<dbReference type="RefSeq" id="XP_060288216.1">
    <property type="nucleotide sequence ID" value="XM_060430445.1"/>
</dbReference>